<protein>
    <recommendedName>
        <fullName evidence="6">tRNA modification GTPase MnmE</fullName>
        <ecNumber evidence="6">3.6.-.-</ecNumber>
    </recommendedName>
</protein>
<feature type="binding site" evidence="6">
    <location>
        <position position="247"/>
    </location>
    <ligand>
        <name>Mg(2+)</name>
        <dbReference type="ChEBI" id="CHEBI:18420"/>
    </ligand>
</feature>
<evidence type="ECO:0000256" key="5">
    <source>
        <dbReference type="ARBA" id="ARBA00023134"/>
    </source>
</evidence>
<reference evidence="11" key="1">
    <citation type="journal article" date="2019" name="Int. J. Syst. Evol. Microbiol.">
        <title>The Global Catalogue of Microorganisms (GCM) 10K type strain sequencing project: providing services to taxonomists for standard genome sequencing and annotation.</title>
        <authorList>
            <consortium name="The Broad Institute Genomics Platform"/>
            <consortium name="The Broad Institute Genome Sequencing Center for Infectious Disease"/>
            <person name="Wu L."/>
            <person name="Ma J."/>
        </authorList>
    </citation>
    <scope>NUCLEOTIDE SEQUENCE [LARGE SCALE GENOMIC DNA]</scope>
    <source>
        <strain evidence="11">JCM 17543</strain>
    </source>
</reference>
<keyword evidence="6" id="KW-0479">Metal-binding</keyword>
<dbReference type="Pfam" id="PF01926">
    <property type="entry name" value="MMR_HSR1"/>
    <property type="match status" value="1"/>
</dbReference>
<keyword evidence="6" id="KW-0378">Hydrolase</keyword>
<dbReference type="PANTHER" id="PTHR42714:SF2">
    <property type="entry name" value="TRNA MODIFICATION GTPASE GTPBP3, MITOCHONDRIAL"/>
    <property type="match status" value="1"/>
</dbReference>
<feature type="binding site" evidence="6">
    <location>
        <position position="241"/>
    </location>
    <ligand>
        <name>K(+)</name>
        <dbReference type="ChEBI" id="CHEBI:29103"/>
    </ligand>
</feature>
<comment type="similarity">
    <text evidence="1 6">Belongs to the TRAFAC class TrmE-Era-EngA-EngB-Septin-like GTPase superfamily. TrmE GTPase family.</text>
</comment>
<feature type="binding site" evidence="6">
    <location>
        <position position="243"/>
    </location>
    <ligand>
        <name>K(+)</name>
        <dbReference type="ChEBI" id="CHEBI:29103"/>
    </ligand>
</feature>
<evidence type="ECO:0000313" key="11">
    <source>
        <dbReference type="Proteomes" id="UP001500827"/>
    </source>
</evidence>
<dbReference type="Proteomes" id="UP001500827">
    <property type="component" value="Unassembled WGS sequence"/>
</dbReference>
<keyword evidence="2 6" id="KW-0819">tRNA processing</keyword>
<keyword evidence="6" id="KW-0460">Magnesium</keyword>
<dbReference type="Pfam" id="PF12631">
    <property type="entry name" value="MnmE_helical"/>
    <property type="match status" value="1"/>
</dbReference>
<dbReference type="InterPro" id="IPR027266">
    <property type="entry name" value="TrmE/GcvT-like"/>
</dbReference>
<name>A0ABP7LH03_9SPHN</name>
<sequence length="425" mass="44740">METIYALSSGRPPAAVSVIRISGSKAHDAGRRLAGELPEGRHVALRQLTDPATGEVLDDALVLRFDAPASATAEDVVEIQCHGGRAVVDSILTALGQIGGLREAQPGEFTRRAFENGRIDLTEAEGLADLLEAETEAQRKAALALAEGGLTRQVANWQHHLLGLSAEAERAIDYDEDDELGIDPGLLRGCEKLLGELHEWLGRPRTEVLKDGVRVVVAGPVNAGKSSLINAIVGTERAIVSDVPGTTRDHIDVPLALGGLPILLTDTAGLRDTADRVEAIGIARASKLVGAADVLVWLGEPELAPQHPRLIKVHAKADLPGRETVPAGSIGVSSITGYGVSDILETVRARSKEVMPADGALSLNRRQAELVGEAVGSLSAALRAPDVVVLAESLRSARNAFDRLTGRAGVEDVLDALFGRFCLGK</sequence>
<dbReference type="HAMAP" id="MF_00379">
    <property type="entry name" value="GTPase_MnmE"/>
    <property type="match status" value="1"/>
</dbReference>
<dbReference type="CDD" id="cd04164">
    <property type="entry name" value="trmE"/>
    <property type="match status" value="1"/>
</dbReference>
<dbReference type="SUPFAM" id="SSF103025">
    <property type="entry name" value="Folate-binding domain"/>
    <property type="match status" value="1"/>
</dbReference>
<dbReference type="Pfam" id="PF10396">
    <property type="entry name" value="TrmE_N"/>
    <property type="match status" value="1"/>
</dbReference>
<comment type="caution">
    <text evidence="10">The sequence shown here is derived from an EMBL/GenBank/DDBJ whole genome shotgun (WGS) entry which is preliminary data.</text>
</comment>
<comment type="cofactor">
    <cofactor evidence="6">
        <name>K(+)</name>
        <dbReference type="ChEBI" id="CHEBI:29103"/>
    </cofactor>
    <text evidence="6">Binds 1 potassium ion per subunit.</text>
</comment>
<dbReference type="InterPro" id="IPR027417">
    <property type="entry name" value="P-loop_NTPase"/>
</dbReference>
<dbReference type="SUPFAM" id="SSF52540">
    <property type="entry name" value="P-loop containing nucleoside triphosphate hydrolases"/>
    <property type="match status" value="1"/>
</dbReference>
<proteinExistence type="inferred from homology"/>
<feature type="binding site" evidence="6">
    <location>
        <position position="425"/>
    </location>
    <ligand>
        <name>(6S)-5-formyl-5,6,7,8-tetrahydrofolate</name>
        <dbReference type="ChEBI" id="CHEBI:57457"/>
    </ligand>
</feature>
<evidence type="ECO:0000256" key="4">
    <source>
        <dbReference type="ARBA" id="ARBA00022958"/>
    </source>
</evidence>
<dbReference type="CDD" id="cd14858">
    <property type="entry name" value="TrmE_N"/>
    <property type="match status" value="1"/>
</dbReference>
<dbReference type="InterPro" id="IPR027368">
    <property type="entry name" value="MnmE_dom2"/>
</dbReference>
<feature type="binding site" evidence="6">
    <location>
        <position position="20"/>
    </location>
    <ligand>
        <name>(6S)-5-formyl-5,6,7,8-tetrahydrofolate</name>
        <dbReference type="ChEBI" id="CHEBI:57457"/>
    </ligand>
</feature>
<evidence type="ECO:0000256" key="6">
    <source>
        <dbReference type="HAMAP-Rule" id="MF_00379"/>
    </source>
</evidence>
<dbReference type="EC" id="3.6.-.-" evidence="6"/>
<dbReference type="InterPro" id="IPR018948">
    <property type="entry name" value="GTP-bd_TrmE_N"/>
</dbReference>
<feature type="binding site" evidence="6">
    <location>
        <begin position="222"/>
        <end position="227"/>
    </location>
    <ligand>
        <name>GTP</name>
        <dbReference type="ChEBI" id="CHEBI:37565"/>
    </ligand>
</feature>
<dbReference type="InterPro" id="IPR005225">
    <property type="entry name" value="Small_GTP-bd"/>
</dbReference>
<feature type="binding site" evidence="6">
    <location>
        <begin position="266"/>
        <end position="269"/>
    </location>
    <ligand>
        <name>GTP</name>
        <dbReference type="ChEBI" id="CHEBI:37565"/>
    </ligand>
</feature>
<comment type="subunit">
    <text evidence="6">Homodimer. Heterotetramer of two MnmE and two MnmG subunits.</text>
</comment>
<keyword evidence="11" id="KW-1185">Reference proteome</keyword>
<evidence type="ECO:0000259" key="8">
    <source>
        <dbReference type="Pfam" id="PF10396"/>
    </source>
</evidence>
<feature type="domain" description="G" evidence="7">
    <location>
        <begin position="214"/>
        <end position="312"/>
    </location>
</feature>
<dbReference type="NCBIfam" id="NF003661">
    <property type="entry name" value="PRK05291.1-3"/>
    <property type="match status" value="1"/>
</dbReference>
<dbReference type="Gene3D" id="3.30.1360.120">
    <property type="entry name" value="Probable tRNA modification gtpase trme, domain 1"/>
    <property type="match status" value="1"/>
</dbReference>
<dbReference type="RefSeq" id="WP_344699342.1">
    <property type="nucleotide sequence ID" value="NZ_BAABBM010000001.1"/>
</dbReference>
<dbReference type="InterPro" id="IPR004520">
    <property type="entry name" value="GTPase_MnmE"/>
</dbReference>
<evidence type="ECO:0000259" key="7">
    <source>
        <dbReference type="Pfam" id="PF01926"/>
    </source>
</evidence>
<feature type="binding site" evidence="6">
    <location>
        <position position="246"/>
    </location>
    <ligand>
        <name>K(+)</name>
        <dbReference type="ChEBI" id="CHEBI:29103"/>
    </ligand>
</feature>
<feature type="binding site" evidence="6">
    <location>
        <position position="78"/>
    </location>
    <ligand>
        <name>(6S)-5-formyl-5,6,7,8-tetrahydrofolate</name>
        <dbReference type="ChEBI" id="CHEBI:57457"/>
    </ligand>
</feature>
<dbReference type="SUPFAM" id="SSF116878">
    <property type="entry name" value="TrmE connector domain"/>
    <property type="match status" value="1"/>
</dbReference>
<dbReference type="NCBIfam" id="TIGR00231">
    <property type="entry name" value="small_GTP"/>
    <property type="match status" value="1"/>
</dbReference>
<evidence type="ECO:0000259" key="9">
    <source>
        <dbReference type="Pfam" id="PF12631"/>
    </source>
</evidence>
<feature type="binding site" evidence="6">
    <location>
        <begin position="241"/>
        <end position="247"/>
    </location>
    <ligand>
        <name>GTP</name>
        <dbReference type="ChEBI" id="CHEBI:37565"/>
    </ligand>
</feature>
<keyword evidence="4 6" id="KW-0630">Potassium</keyword>
<evidence type="ECO:0000256" key="1">
    <source>
        <dbReference type="ARBA" id="ARBA00011043"/>
    </source>
</evidence>
<feature type="binding site" evidence="6">
    <location>
        <position position="118"/>
    </location>
    <ligand>
        <name>(6S)-5-formyl-5,6,7,8-tetrahydrofolate</name>
        <dbReference type="ChEBI" id="CHEBI:57457"/>
    </ligand>
</feature>
<feature type="domain" description="MnmE helical" evidence="9">
    <location>
        <begin position="121"/>
        <end position="422"/>
    </location>
</feature>
<dbReference type="Gene3D" id="3.40.50.300">
    <property type="entry name" value="P-loop containing nucleotide triphosphate hydrolases"/>
    <property type="match status" value="1"/>
</dbReference>
<feature type="binding site" evidence="6">
    <location>
        <position position="226"/>
    </location>
    <ligand>
        <name>Mg(2+)</name>
        <dbReference type="ChEBI" id="CHEBI:18420"/>
    </ligand>
</feature>
<organism evidence="10 11">
    <name type="scientific">Sphingomonas limnosediminicola</name>
    <dbReference type="NCBI Taxonomy" id="940133"/>
    <lineage>
        <taxon>Bacteria</taxon>
        <taxon>Pseudomonadati</taxon>
        <taxon>Pseudomonadota</taxon>
        <taxon>Alphaproteobacteria</taxon>
        <taxon>Sphingomonadales</taxon>
        <taxon>Sphingomonadaceae</taxon>
        <taxon>Sphingomonas</taxon>
    </lineage>
</organism>
<evidence type="ECO:0000313" key="10">
    <source>
        <dbReference type="EMBL" id="GAA3899481.1"/>
    </source>
</evidence>
<comment type="subcellular location">
    <subcellularLocation>
        <location evidence="6">Cytoplasm</location>
    </subcellularLocation>
</comment>
<keyword evidence="5 6" id="KW-0342">GTP-binding</keyword>
<feature type="binding site" evidence="6">
    <location>
        <position position="222"/>
    </location>
    <ligand>
        <name>K(+)</name>
        <dbReference type="ChEBI" id="CHEBI:29103"/>
    </ligand>
</feature>
<evidence type="ECO:0000256" key="3">
    <source>
        <dbReference type="ARBA" id="ARBA00022741"/>
    </source>
</evidence>
<evidence type="ECO:0000256" key="2">
    <source>
        <dbReference type="ARBA" id="ARBA00022694"/>
    </source>
</evidence>
<dbReference type="Gene3D" id="1.20.120.430">
    <property type="entry name" value="tRNA modification GTPase MnmE domain 2"/>
    <property type="match status" value="1"/>
</dbReference>
<dbReference type="PANTHER" id="PTHR42714">
    <property type="entry name" value="TRNA MODIFICATION GTPASE GTPBP3"/>
    <property type="match status" value="1"/>
</dbReference>
<comment type="caution">
    <text evidence="6">Lacks conserved residue(s) required for the propagation of feature annotation.</text>
</comment>
<feature type="domain" description="GTP-binding protein TrmE N-terminal" evidence="8">
    <location>
        <begin position="3"/>
        <end position="118"/>
    </location>
</feature>
<dbReference type="InterPro" id="IPR031168">
    <property type="entry name" value="G_TrmE"/>
</dbReference>
<dbReference type="InterPro" id="IPR025867">
    <property type="entry name" value="MnmE_helical"/>
</dbReference>
<comment type="function">
    <text evidence="6">Exhibits a very high intrinsic GTPase hydrolysis rate. Involved in the addition of a carboxymethylaminomethyl (cmnm) group at the wobble position (U34) of certain tRNAs, forming tRNA-cmnm(5)s(2)U34.</text>
</comment>
<dbReference type="EMBL" id="BAABBM010000001">
    <property type="protein sequence ID" value="GAA3899481.1"/>
    <property type="molecule type" value="Genomic_DNA"/>
</dbReference>
<keyword evidence="3 6" id="KW-0547">Nucleotide-binding</keyword>
<dbReference type="InterPro" id="IPR006073">
    <property type="entry name" value="GTP-bd"/>
</dbReference>
<accession>A0ABP7LH03</accession>
<keyword evidence="6" id="KW-0963">Cytoplasm</keyword>
<gene>
    <name evidence="6 10" type="primary">mnmE</name>
    <name evidence="6" type="synonym">trmE</name>
    <name evidence="10" type="ORF">GCM10022276_17900</name>
</gene>